<gene>
    <name evidence="5" type="ORF">GCM10007170_44890</name>
</gene>
<accession>A0ABQ2B2H5</accession>
<feature type="region of interest" description="Disordered" evidence="2">
    <location>
        <begin position="34"/>
        <end position="110"/>
    </location>
</feature>
<dbReference type="CDD" id="cd08023">
    <property type="entry name" value="GH16_laminarinase_like"/>
    <property type="match status" value="1"/>
</dbReference>
<keyword evidence="3" id="KW-0732">Signal</keyword>
<keyword evidence="6" id="KW-1185">Reference proteome</keyword>
<dbReference type="InterPro" id="IPR000757">
    <property type="entry name" value="Beta-glucanase-like"/>
</dbReference>
<proteinExistence type="inferred from homology"/>
<protein>
    <recommendedName>
        <fullName evidence="4">GH16 domain-containing protein</fullName>
    </recommendedName>
</protein>
<feature type="signal peptide" evidence="3">
    <location>
        <begin position="1"/>
        <end position="19"/>
    </location>
</feature>
<evidence type="ECO:0000256" key="2">
    <source>
        <dbReference type="SAM" id="MobiDB-lite"/>
    </source>
</evidence>
<sequence length="322" mass="34149">MRRATARLLQLLCCLLVLAGLSGSAMRMQVPVEAPSPDQANEGSAATSSDDPLSAPLSDSKADAPPQQPPAVGEPDAPKPAGQAAAVGGEPLKGTPVAESKAAAPSGPPGPWQLVFDEEFDVLDPAVWTPYWFRDCHPDSKKNGVKTCSSNVSVVNGEARLQLSDPGSGALLSTNPKDGVPGHVGFEYTTGYVEARIYFPGTCSGGIDNWPAWWTTGQKFPANGEIDIAEPLKGTMSTVYHSPAGHPAKWFTGCYAGGFHTYGVHRKAGSNDIYFDGKLEFSYPTSDGNAPHYLILNVGLWGDRQTLGPEGAVRVDWVRAWK</sequence>
<dbReference type="SUPFAM" id="SSF49899">
    <property type="entry name" value="Concanavalin A-like lectins/glucanases"/>
    <property type="match status" value="1"/>
</dbReference>
<evidence type="ECO:0000259" key="4">
    <source>
        <dbReference type="PROSITE" id="PS51762"/>
    </source>
</evidence>
<comment type="similarity">
    <text evidence="1">Belongs to the glycosyl hydrolase 16 family.</text>
</comment>
<feature type="compositionally biased region" description="Polar residues" evidence="2">
    <location>
        <begin position="38"/>
        <end position="47"/>
    </location>
</feature>
<dbReference type="PROSITE" id="PS51762">
    <property type="entry name" value="GH16_2"/>
    <property type="match status" value="1"/>
</dbReference>
<feature type="domain" description="GH16" evidence="4">
    <location>
        <begin position="103"/>
        <end position="322"/>
    </location>
</feature>
<name>A0ABQ2B2H5_9MICC</name>
<dbReference type="RefSeq" id="WP_188573722.1">
    <property type="nucleotide sequence ID" value="NZ_BMFW01000049.1"/>
</dbReference>
<feature type="compositionally biased region" description="Low complexity" evidence="2">
    <location>
        <begin position="48"/>
        <end position="59"/>
    </location>
</feature>
<evidence type="ECO:0000256" key="1">
    <source>
        <dbReference type="ARBA" id="ARBA00006865"/>
    </source>
</evidence>
<feature type="chain" id="PRO_5045039768" description="GH16 domain-containing protein" evidence="3">
    <location>
        <begin position="20"/>
        <end position="322"/>
    </location>
</feature>
<dbReference type="Pfam" id="PF26113">
    <property type="entry name" value="GH16_XgeA"/>
    <property type="match status" value="1"/>
</dbReference>
<dbReference type="EMBL" id="BMFW01000049">
    <property type="protein sequence ID" value="GGI02654.1"/>
    <property type="molecule type" value="Genomic_DNA"/>
</dbReference>
<evidence type="ECO:0000256" key="3">
    <source>
        <dbReference type="SAM" id="SignalP"/>
    </source>
</evidence>
<evidence type="ECO:0000313" key="5">
    <source>
        <dbReference type="EMBL" id="GGI02654.1"/>
    </source>
</evidence>
<dbReference type="PANTHER" id="PTHR10963:SF55">
    <property type="entry name" value="GLYCOSIDE HYDROLASE FAMILY 16 PROTEIN"/>
    <property type="match status" value="1"/>
</dbReference>
<dbReference type="Proteomes" id="UP000643279">
    <property type="component" value="Unassembled WGS sequence"/>
</dbReference>
<dbReference type="PANTHER" id="PTHR10963">
    <property type="entry name" value="GLYCOSYL HYDROLASE-RELATED"/>
    <property type="match status" value="1"/>
</dbReference>
<evidence type="ECO:0000313" key="6">
    <source>
        <dbReference type="Proteomes" id="UP000643279"/>
    </source>
</evidence>
<reference evidence="6" key="1">
    <citation type="journal article" date="2019" name="Int. J. Syst. Evol. Microbiol.">
        <title>The Global Catalogue of Microorganisms (GCM) 10K type strain sequencing project: providing services to taxonomists for standard genome sequencing and annotation.</title>
        <authorList>
            <consortium name="The Broad Institute Genomics Platform"/>
            <consortium name="The Broad Institute Genome Sequencing Center for Infectious Disease"/>
            <person name="Wu L."/>
            <person name="Ma J."/>
        </authorList>
    </citation>
    <scope>NUCLEOTIDE SEQUENCE [LARGE SCALE GENOMIC DNA]</scope>
    <source>
        <strain evidence="6">CGMCC 1.12778</strain>
    </source>
</reference>
<comment type="caution">
    <text evidence="5">The sequence shown here is derived from an EMBL/GenBank/DDBJ whole genome shotgun (WGS) entry which is preliminary data.</text>
</comment>
<dbReference type="Gene3D" id="2.60.120.200">
    <property type="match status" value="1"/>
</dbReference>
<dbReference type="InterPro" id="IPR050546">
    <property type="entry name" value="Glycosyl_Hydrlase_16"/>
</dbReference>
<dbReference type="InterPro" id="IPR013320">
    <property type="entry name" value="ConA-like_dom_sf"/>
</dbReference>
<organism evidence="5 6">
    <name type="scientific">Arthrobacter liuii</name>
    <dbReference type="NCBI Taxonomy" id="1476996"/>
    <lineage>
        <taxon>Bacteria</taxon>
        <taxon>Bacillati</taxon>
        <taxon>Actinomycetota</taxon>
        <taxon>Actinomycetes</taxon>
        <taxon>Micrococcales</taxon>
        <taxon>Micrococcaceae</taxon>
        <taxon>Arthrobacter</taxon>
    </lineage>
</organism>